<feature type="region of interest" description="Disordered" evidence="1">
    <location>
        <begin position="624"/>
        <end position="686"/>
    </location>
</feature>
<dbReference type="GeneID" id="94195026"/>
<feature type="domain" description="Hpc2-related" evidence="2">
    <location>
        <begin position="240"/>
        <end position="293"/>
    </location>
</feature>
<feature type="region of interest" description="Disordered" evidence="1">
    <location>
        <begin position="167"/>
        <end position="203"/>
    </location>
</feature>
<feature type="compositionally biased region" description="Polar residues" evidence="1">
    <location>
        <begin position="884"/>
        <end position="893"/>
    </location>
</feature>
<dbReference type="EMBL" id="BPLF01000002">
    <property type="protein sequence ID" value="GIX63545.1"/>
    <property type="molecule type" value="Genomic_DNA"/>
</dbReference>
<dbReference type="Proteomes" id="UP001497744">
    <property type="component" value="Unassembled WGS sequence"/>
</dbReference>
<evidence type="ECO:0000259" key="2">
    <source>
        <dbReference type="Pfam" id="PF08729"/>
    </source>
</evidence>
<organism evidence="3 4">
    <name type="scientific">Babesia caballi</name>
    <dbReference type="NCBI Taxonomy" id="5871"/>
    <lineage>
        <taxon>Eukaryota</taxon>
        <taxon>Sar</taxon>
        <taxon>Alveolata</taxon>
        <taxon>Apicomplexa</taxon>
        <taxon>Aconoidasida</taxon>
        <taxon>Piroplasmida</taxon>
        <taxon>Babesiidae</taxon>
        <taxon>Babesia</taxon>
    </lineage>
</organism>
<dbReference type="AlphaFoldDB" id="A0AAV4LV11"/>
<feature type="compositionally biased region" description="Basic and acidic residues" evidence="1">
    <location>
        <begin position="178"/>
        <end position="191"/>
    </location>
</feature>
<feature type="compositionally biased region" description="Basic and acidic residues" evidence="1">
    <location>
        <begin position="854"/>
        <end position="870"/>
    </location>
</feature>
<protein>
    <recommendedName>
        <fullName evidence="2">Hpc2-related domain-containing protein</fullName>
    </recommendedName>
</protein>
<feature type="region of interest" description="Disordered" evidence="1">
    <location>
        <begin position="839"/>
        <end position="970"/>
    </location>
</feature>
<feature type="compositionally biased region" description="Polar residues" evidence="1">
    <location>
        <begin position="921"/>
        <end position="930"/>
    </location>
</feature>
<dbReference type="RefSeq" id="XP_067715614.1">
    <property type="nucleotide sequence ID" value="XM_067859513.1"/>
</dbReference>
<name>A0AAV4LV11_BABCB</name>
<dbReference type="Pfam" id="PF08729">
    <property type="entry name" value="HUN"/>
    <property type="match status" value="1"/>
</dbReference>
<evidence type="ECO:0000313" key="4">
    <source>
        <dbReference type="Proteomes" id="UP001497744"/>
    </source>
</evidence>
<reference evidence="3 4" key="1">
    <citation type="submission" date="2021-06" db="EMBL/GenBank/DDBJ databases">
        <title>Genome sequence of Babesia caballi.</title>
        <authorList>
            <person name="Yamagishi J."/>
            <person name="Kidaka T."/>
            <person name="Ochi A."/>
        </authorList>
    </citation>
    <scope>NUCLEOTIDE SEQUENCE [LARGE SCALE GENOMIC DNA]</scope>
    <source>
        <strain evidence="3">USDA-D6B2</strain>
    </source>
</reference>
<feature type="compositionally biased region" description="Basic and acidic residues" evidence="1">
    <location>
        <begin position="896"/>
        <end position="910"/>
    </location>
</feature>
<accession>A0AAV4LV11</accession>
<feature type="compositionally biased region" description="Polar residues" evidence="1">
    <location>
        <begin position="630"/>
        <end position="645"/>
    </location>
</feature>
<proteinExistence type="predicted"/>
<keyword evidence="4" id="KW-1185">Reference proteome</keyword>
<comment type="caution">
    <text evidence="3">The sequence shown here is derived from an EMBL/GenBank/DDBJ whole genome shotgun (WGS) entry which is preliminary data.</text>
</comment>
<sequence length="999" mass="109941">MWHIPPPPTIPSLFSCVALVDMDICGDAESLPVEALPPQAATALGGDAAAQSGGQEVDAETRTVPNHTKEPMSQMDDDELLEQDLSEDEDEDGCLEPFIQRYLPGVFVQVKLKTTQKSKDGGSEQLPMMVNFYSECMKAYKDERRFVYQEGYLGEKRDAAQYVAAREREKTQAVLSDSDGKPDTGPSEDHGPAAAESARSGSPDVTLEDVMWLKNRPNDPLLRCIQSITDRLNIQGIVGDPTSYLTAGGDDMHYDIDDPFIDDAAMLSALHMSKTDILRKKQMERDFSIWSEEDEEEEVELEAADFVAEYASELVQRLESESAQQKLDPLFFDPPGWRKYKLRVPKQFHSIFYDMEATFREFSGTVTTKELRKLVTRMLNLIFIRLTKIPEPRPKKPVVSDDVTATEGKEEVDEQRQLFERQGLNCVKTGKIVVLNGRILRWIVAALSEITNAVSSRDMHEEWIRTTLAHNQQNITVMRDNLADKLTPKVRLLVEKKGDKHLVKLSEHLRNLSKSVGALRKLMRDYETAYAAEVDQKKLDGPKLAKDVEGGKKAKGKQDVDGCVKLVITSQELTQHEGLGEAMISDDAKHAIKVERELECFGDILSDGSAREAKLGGVVIKAEQRGSPGGISTRSSQSGNRTPSTIEEEDTAGMVSSDGPAASQSDLDQTPAAGLNTDVTDSGSDVDSDNLSFTEMLRNSALWKRFNGLIAIYRLIASDLLMMVQMINLDLATCLTILATDFKDLVKDSVTTSYVFDKAYVIVADLVSRVVEEVSGVKLAITADVSRIAIMYLHDMSAVDTLFEEERKEPLLFYDNSDVAAAPGRVHFVGIRRIRRPTAAANAKKPVTESTGSAKRESPNGGKADSRQKEGSSVAGNSKVRRTNPPSKGNTSVKPEATDVSKEIKKEKGAVSKKRGVGVSPQASTKSHGTSAPKPPTARSAGDASSKAKDPPGGSERPVRTVSPTKMHLRSRKIYQVGSVETIVEKPVTRSAHRRLNSL</sequence>
<gene>
    <name evidence="3" type="ORF">BcabD6B2_29800</name>
</gene>
<evidence type="ECO:0000256" key="1">
    <source>
        <dbReference type="SAM" id="MobiDB-lite"/>
    </source>
</evidence>
<feature type="region of interest" description="Disordered" evidence="1">
    <location>
        <begin position="42"/>
        <end position="77"/>
    </location>
</feature>
<dbReference type="InterPro" id="IPR014840">
    <property type="entry name" value="HRD"/>
</dbReference>
<evidence type="ECO:0000313" key="3">
    <source>
        <dbReference type="EMBL" id="GIX63545.1"/>
    </source>
</evidence>